<name>A0ABW2TUG4_9PSEU</name>
<organism evidence="3 4">
    <name type="scientific">Actinokineospora soli</name>
    <dbReference type="NCBI Taxonomy" id="1048753"/>
    <lineage>
        <taxon>Bacteria</taxon>
        <taxon>Bacillati</taxon>
        <taxon>Actinomycetota</taxon>
        <taxon>Actinomycetes</taxon>
        <taxon>Pseudonocardiales</taxon>
        <taxon>Pseudonocardiaceae</taxon>
        <taxon>Actinokineospora</taxon>
    </lineage>
</organism>
<accession>A0ABW2TUG4</accession>
<evidence type="ECO:0000256" key="1">
    <source>
        <dbReference type="SAM" id="MobiDB-lite"/>
    </source>
</evidence>
<proteinExistence type="predicted"/>
<keyword evidence="2" id="KW-0732">Signal</keyword>
<sequence>MVFLAAAGLMLFLWLGAADDAKAADVRLQETAKTLSDLTKRADEAGKSADEAGAEAEDLTTKNTELEGEIETLRECADPVRRTLDAAASGSDAQLREAIQVMLDKC</sequence>
<feature type="chain" id="PRO_5045850674" evidence="2">
    <location>
        <begin position="24"/>
        <end position="106"/>
    </location>
</feature>
<reference evidence="4" key="1">
    <citation type="journal article" date="2019" name="Int. J. Syst. Evol. Microbiol.">
        <title>The Global Catalogue of Microorganisms (GCM) 10K type strain sequencing project: providing services to taxonomists for standard genome sequencing and annotation.</title>
        <authorList>
            <consortium name="The Broad Institute Genomics Platform"/>
            <consortium name="The Broad Institute Genome Sequencing Center for Infectious Disease"/>
            <person name="Wu L."/>
            <person name="Ma J."/>
        </authorList>
    </citation>
    <scope>NUCLEOTIDE SEQUENCE [LARGE SCALE GENOMIC DNA]</scope>
    <source>
        <strain evidence="4">JCM 17695</strain>
    </source>
</reference>
<gene>
    <name evidence="3" type="ORF">ACFQV2_29515</name>
</gene>
<dbReference type="Proteomes" id="UP001596512">
    <property type="component" value="Unassembled WGS sequence"/>
</dbReference>
<comment type="caution">
    <text evidence="3">The sequence shown here is derived from an EMBL/GenBank/DDBJ whole genome shotgun (WGS) entry which is preliminary data.</text>
</comment>
<evidence type="ECO:0000313" key="3">
    <source>
        <dbReference type="EMBL" id="MFC7616969.1"/>
    </source>
</evidence>
<evidence type="ECO:0000256" key="2">
    <source>
        <dbReference type="SAM" id="SignalP"/>
    </source>
</evidence>
<feature type="compositionally biased region" description="Basic and acidic residues" evidence="1">
    <location>
        <begin position="38"/>
        <end position="50"/>
    </location>
</feature>
<dbReference type="EMBL" id="JBHTEY010000004">
    <property type="protein sequence ID" value="MFC7616969.1"/>
    <property type="molecule type" value="Genomic_DNA"/>
</dbReference>
<protein>
    <submittedName>
        <fullName evidence="3">Uncharacterized protein</fullName>
    </submittedName>
</protein>
<feature type="signal peptide" evidence="2">
    <location>
        <begin position="1"/>
        <end position="23"/>
    </location>
</feature>
<feature type="region of interest" description="Disordered" evidence="1">
    <location>
        <begin position="37"/>
        <end position="59"/>
    </location>
</feature>
<keyword evidence="4" id="KW-1185">Reference proteome</keyword>
<evidence type="ECO:0000313" key="4">
    <source>
        <dbReference type="Proteomes" id="UP001596512"/>
    </source>
</evidence>